<keyword evidence="2" id="KW-1185">Reference proteome</keyword>
<organism evidence="1 2">
    <name type="scientific">Ambrosiozyma monospora</name>
    <name type="common">Yeast</name>
    <name type="synonym">Endomycopsis monosporus</name>
    <dbReference type="NCBI Taxonomy" id="43982"/>
    <lineage>
        <taxon>Eukaryota</taxon>
        <taxon>Fungi</taxon>
        <taxon>Dikarya</taxon>
        <taxon>Ascomycota</taxon>
        <taxon>Saccharomycotina</taxon>
        <taxon>Pichiomycetes</taxon>
        <taxon>Pichiales</taxon>
        <taxon>Pichiaceae</taxon>
        <taxon>Ambrosiozyma</taxon>
    </lineage>
</organism>
<dbReference type="EMBL" id="BSXS01013487">
    <property type="protein sequence ID" value="GMF04106.1"/>
    <property type="molecule type" value="Genomic_DNA"/>
</dbReference>
<evidence type="ECO:0000313" key="2">
    <source>
        <dbReference type="Proteomes" id="UP001165064"/>
    </source>
</evidence>
<sequence length="147" mass="16415">MVLFKTALCIKQVIRVNNNSLTTLLTETERSDRDSLNTISLDGSGWEQNIFVIFQDLINVIGVSVTWNQTSLQDLNSTVQHPSTSSTLWMTSQVLLENTKDWVTWSSTQVAHHSINSSRFIFIVSLGGGTVERTNIQIINSQTESGQ</sequence>
<protein>
    <submittedName>
        <fullName evidence="1">Unnamed protein product</fullName>
    </submittedName>
</protein>
<reference evidence="1" key="1">
    <citation type="submission" date="2023-04" db="EMBL/GenBank/DDBJ databases">
        <title>Ambrosiozyma monospora NBRC 10751.</title>
        <authorList>
            <person name="Ichikawa N."/>
            <person name="Sato H."/>
            <person name="Tonouchi N."/>
        </authorList>
    </citation>
    <scope>NUCLEOTIDE SEQUENCE</scope>
    <source>
        <strain evidence="1">NBRC 10751</strain>
    </source>
</reference>
<proteinExistence type="predicted"/>
<comment type="caution">
    <text evidence="1">The sequence shown here is derived from an EMBL/GenBank/DDBJ whole genome shotgun (WGS) entry which is preliminary data.</text>
</comment>
<dbReference type="Proteomes" id="UP001165064">
    <property type="component" value="Unassembled WGS sequence"/>
</dbReference>
<name>A0ACB5U8A6_AMBMO</name>
<accession>A0ACB5U8A6</accession>
<gene>
    <name evidence="1" type="ORF">Amon02_001201000</name>
</gene>
<evidence type="ECO:0000313" key="1">
    <source>
        <dbReference type="EMBL" id="GMF04106.1"/>
    </source>
</evidence>